<gene>
    <name evidence="1" type="ORF">D1610_11740</name>
</gene>
<dbReference type="AlphaFoldDB" id="A0A396RLI6"/>
<dbReference type="OrthoDB" id="6592844at2"/>
<reference evidence="1 2" key="1">
    <citation type="submission" date="2018-08" db="EMBL/GenBank/DDBJ databases">
        <title>The multiple taxonomic identification of Sphingomonas gilva.</title>
        <authorList>
            <person name="Zhu D."/>
            <person name="Zheng S."/>
        </authorList>
    </citation>
    <scope>NUCLEOTIDE SEQUENCE [LARGE SCALE GENOMIC DNA]</scope>
    <source>
        <strain evidence="1 2">ZDH117</strain>
    </source>
</reference>
<sequence>MNRDAAAYHDMLLALLPPGAAWPRDPGSRLGRLLGAEADGLARADIRSLALVEEADPRTALELLPDWERVAGLPDACAGAPDAISERQIALHAKIAERGGQSIPFFTEIAARLGYYVEITEFTSLDAGFLAGDDANGEDWRHTWRVEIFIGADDYRAGFAEFCAGSSAGDRLIGFGALDLECLIQRAAPAHTIVLFAYHVEPTPEFYHSFI</sequence>
<dbReference type="Proteomes" id="UP000266693">
    <property type="component" value="Unassembled WGS sequence"/>
</dbReference>
<comment type="caution">
    <text evidence="1">The sequence shown here is derived from an EMBL/GenBank/DDBJ whole genome shotgun (WGS) entry which is preliminary data.</text>
</comment>
<keyword evidence="2" id="KW-1185">Reference proteome</keyword>
<accession>A0A396RLI6</accession>
<organism evidence="1 2">
    <name type="scientific">Sphingomonas gilva</name>
    <dbReference type="NCBI Taxonomy" id="2305907"/>
    <lineage>
        <taxon>Bacteria</taxon>
        <taxon>Pseudomonadati</taxon>
        <taxon>Pseudomonadota</taxon>
        <taxon>Alphaproteobacteria</taxon>
        <taxon>Sphingomonadales</taxon>
        <taxon>Sphingomonadaceae</taxon>
        <taxon>Sphingomonas</taxon>
    </lineage>
</organism>
<dbReference type="RefSeq" id="WP_118864381.1">
    <property type="nucleotide sequence ID" value="NZ_QWLV01000005.1"/>
</dbReference>
<name>A0A396RLI6_9SPHN</name>
<protein>
    <submittedName>
        <fullName evidence="1">DUF2313 domain-containing protein</fullName>
    </submittedName>
</protein>
<dbReference type="EMBL" id="QWLV01000005">
    <property type="protein sequence ID" value="RHW17214.1"/>
    <property type="molecule type" value="Genomic_DNA"/>
</dbReference>
<evidence type="ECO:0000313" key="1">
    <source>
        <dbReference type="EMBL" id="RHW17214.1"/>
    </source>
</evidence>
<evidence type="ECO:0000313" key="2">
    <source>
        <dbReference type="Proteomes" id="UP000266693"/>
    </source>
</evidence>
<dbReference type="InterPro" id="IPR018755">
    <property type="entry name" value="Phage_Mu_Gp48"/>
</dbReference>
<dbReference type="Pfam" id="PF10076">
    <property type="entry name" value="Phage_Mu_Gp48"/>
    <property type="match status" value="1"/>
</dbReference>
<proteinExistence type="predicted"/>